<evidence type="ECO:0000259" key="2">
    <source>
        <dbReference type="PROSITE" id="PS50965"/>
    </source>
</evidence>
<dbReference type="InterPro" id="IPR011528">
    <property type="entry name" value="NERD"/>
</dbReference>
<sequence length="274" mass="29350">MTTKAPTMGDQHAARSVIEELLRQQSTTPKRTGLGRFFGVSPLGLDSVSWYLGAKGELAVGQILATLPPEWTAFHAVPIGKKGADIDHVVIGPGGLFTLNTKNHRGKGVWVAGTTLMISGHRVPHLRNAEHEADRVTRLLRERMPRLAAAQPVIALVDPKSLTIKKTPERVKVITAAGLRRWLLAQPLVFGAAELAEVAAIIDDPATWPTPVFPPTEQPLAVFRALDAEVRQAHARSTLWKLSGIGASAAAALMVVPPLLTVLINAYLGGVDTP</sequence>
<comment type="caution">
    <text evidence="3">The sequence shown here is derived from an EMBL/GenBank/DDBJ whole genome shotgun (WGS) entry which is preliminary data.</text>
</comment>
<accession>A0ABY2JDM0</accession>
<gene>
    <name evidence="3" type="ORF">E3T28_03770</name>
</gene>
<evidence type="ECO:0000313" key="4">
    <source>
        <dbReference type="Proteomes" id="UP000297853"/>
    </source>
</evidence>
<keyword evidence="4" id="KW-1185">Reference proteome</keyword>
<dbReference type="PROSITE" id="PS50965">
    <property type="entry name" value="NERD"/>
    <property type="match status" value="1"/>
</dbReference>
<dbReference type="Pfam" id="PF08378">
    <property type="entry name" value="NERD"/>
    <property type="match status" value="1"/>
</dbReference>
<feature type="domain" description="NERD" evidence="2">
    <location>
        <begin position="52"/>
        <end position="163"/>
    </location>
</feature>
<evidence type="ECO:0000313" key="3">
    <source>
        <dbReference type="EMBL" id="TFD03246.1"/>
    </source>
</evidence>
<name>A0ABY2JDM0_9MICO</name>
<evidence type="ECO:0000256" key="1">
    <source>
        <dbReference type="SAM" id="Phobius"/>
    </source>
</evidence>
<protein>
    <submittedName>
        <fullName evidence="3">NERD domain-containing protein</fullName>
    </submittedName>
</protein>
<keyword evidence="1" id="KW-1133">Transmembrane helix</keyword>
<proteinExistence type="predicted"/>
<feature type="transmembrane region" description="Helical" evidence="1">
    <location>
        <begin position="245"/>
        <end position="268"/>
    </location>
</feature>
<keyword evidence="1" id="KW-0472">Membrane</keyword>
<dbReference type="Proteomes" id="UP000297853">
    <property type="component" value="Unassembled WGS sequence"/>
</dbReference>
<dbReference type="EMBL" id="SOGQ01000016">
    <property type="protein sequence ID" value="TFD03246.1"/>
    <property type="molecule type" value="Genomic_DNA"/>
</dbReference>
<organism evidence="3 4">
    <name type="scientific">Cryobacterium sinapicolor</name>
    <dbReference type="NCBI Taxonomy" id="1259236"/>
    <lineage>
        <taxon>Bacteria</taxon>
        <taxon>Bacillati</taxon>
        <taxon>Actinomycetota</taxon>
        <taxon>Actinomycetes</taxon>
        <taxon>Micrococcales</taxon>
        <taxon>Microbacteriaceae</taxon>
        <taxon>Cryobacterium</taxon>
    </lineage>
</organism>
<reference evidence="3 4" key="1">
    <citation type="submission" date="2019-03" db="EMBL/GenBank/DDBJ databases">
        <title>Genomics of glacier-inhabiting Cryobacterium strains.</title>
        <authorList>
            <person name="Liu Q."/>
            <person name="Xin Y.-H."/>
        </authorList>
    </citation>
    <scope>NUCLEOTIDE SEQUENCE [LARGE SCALE GENOMIC DNA]</scope>
    <source>
        <strain evidence="3 4">TMT1-23-1</strain>
    </source>
</reference>
<keyword evidence="1" id="KW-0812">Transmembrane</keyword>